<dbReference type="SUPFAM" id="SSF56935">
    <property type="entry name" value="Porins"/>
    <property type="match status" value="2"/>
</dbReference>
<protein>
    <submittedName>
        <fullName evidence="9">Outer membrane protein transport protein</fullName>
    </submittedName>
</protein>
<reference evidence="9" key="1">
    <citation type="submission" date="2022-11" db="EMBL/GenBank/DDBJ databases">
        <title>Biodiversity and phylogenetic relationships of bacteria.</title>
        <authorList>
            <person name="Machado R.A.R."/>
            <person name="Bhat A."/>
            <person name="Loulou A."/>
            <person name="Kallel S."/>
        </authorList>
    </citation>
    <scope>NUCLEOTIDE SEQUENCE</scope>
    <source>
        <strain evidence="9">A-IN1</strain>
    </source>
</reference>
<evidence type="ECO:0000256" key="5">
    <source>
        <dbReference type="ARBA" id="ARBA00022729"/>
    </source>
</evidence>
<keyword evidence="5 8" id="KW-0732">Signal</keyword>
<comment type="caution">
    <text evidence="9">The sequence shown here is derived from an EMBL/GenBank/DDBJ whole genome shotgun (WGS) entry which is preliminary data.</text>
</comment>
<keyword evidence="3" id="KW-1134">Transmembrane beta strand</keyword>
<dbReference type="PANTHER" id="PTHR35093">
    <property type="entry name" value="OUTER MEMBRANE PROTEIN NMB0088-RELATED"/>
    <property type="match status" value="1"/>
</dbReference>
<name>A0A9X3DSM4_9GAMM</name>
<proteinExistence type="inferred from homology"/>
<dbReference type="GO" id="GO:0009279">
    <property type="term" value="C:cell outer membrane"/>
    <property type="evidence" value="ECO:0007669"/>
    <property type="project" value="UniProtKB-SubCell"/>
</dbReference>
<evidence type="ECO:0000256" key="1">
    <source>
        <dbReference type="ARBA" id="ARBA00004571"/>
    </source>
</evidence>
<feature type="signal peptide" evidence="8">
    <location>
        <begin position="1"/>
        <end position="22"/>
    </location>
</feature>
<dbReference type="EMBL" id="JAPKMY010000001">
    <property type="protein sequence ID" value="MCX5466667.1"/>
    <property type="molecule type" value="Genomic_DNA"/>
</dbReference>
<evidence type="ECO:0000256" key="2">
    <source>
        <dbReference type="ARBA" id="ARBA00008163"/>
    </source>
</evidence>
<dbReference type="InterPro" id="IPR005017">
    <property type="entry name" value="OMPP1/FadL/TodX"/>
</dbReference>
<dbReference type="PANTHER" id="PTHR35093:SF8">
    <property type="entry name" value="OUTER MEMBRANE PROTEIN NMB0088-RELATED"/>
    <property type="match status" value="1"/>
</dbReference>
<keyword evidence="6" id="KW-0472">Membrane</keyword>
<dbReference type="Proteomes" id="UP001146019">
    <property type="component" value="Unassembled WGS sequence"/>
</dbReference>
<dbReference type="AlphaFoldDB" id="A0A9X3DSM4"/>
<dbReference type="GO" id="GO:0015483">
    <property type="term" value="F:long-chain fatty acid transporting porin activity"/>
    <property type="evidence" value="ECO:0007669"/>
    <property type="project" value="TreeGrafter"/>
</dbReference>
<evidence type="ECO:0000313" key="10">
    <source>
        <dbReference type="Proteomes" id="UP001146019"/>
    </source>
</evidence>
<keyword evidence="7" id="KW-0998">Cell outer membrane</keyword>
<feature type="chain" id="PRO_5040735024" evidence="8">
    <location>
        <begin position="23"/>
        <end position="509"/>
    </location>
</feature>
<gene>
    <name evidence="9" type="ORF">OSH00_02815</name>
</gene>
<evidence type="ECO:0000256" key="6">
    <source>
        <dbReference type="ARBA" id="ARBA00023136"/>
    </source>
</evidence>
<evidence type="ECO:0000256" key="7">
    <source>
        <dbReference type="ARBA" id="ARBA00023237"/>
    </source>
</evidence>
<evidence type="ECO:0000256" key="3">
    <source>
        <dbReference type="ARBA" id="ARBA00022452"/>
    </source>
</evidence>
<dbReference type="RefSeq" id="WP_266129141.1">
    <property type="nucleotide sequence ID" value="NZ_JAPKMY010000001.1"/>
</dbReference>
<keyword evidence="10" id="KW-1185">Reference proteome</keyword>
<evidence type="ECO:0000256" key="8">
    <source>
        <dbReference type="SAM" id="SignalP"/>
    </source>
</evidence>
<evidence type="ECO:0000313" key="9">
    <source>
        <dbReference type="EMBL" id="MCX5466667.1"/>
    </source>
</evidence>
<accession>A0A9X3DSM4</accession>
<dbReference type="Gene3D" id="2.40.160.60">
    <property type="entry name" value="Outer membrane protein transport protein (OMPP1/FadL/TodX)"/>
    <property type="match status" value="1"/>
</dbReference>
<comment type="similarity">
    <text evidence="2">Belongs to the OmpP1/FadL family.</text>
</comment>
<keyword evidence="4" id="KW-0812">Transmembrane</keyword>
<comment type="subcellular location">
    <subcellularLocation>
        <location evidence="1">Cell outer membrane</location>
        <topology evidence="1">Multi-pass membrane protein</topology>
    </subcellularLocation>
</comment>
<evidence type="ECO:0000256" key="4">
    <source>
        <dbReference type="ARBA" id="ARBA00022692"/>
    </source>
</evidence>
<organism evidence="9 10">
    <name type="scientific">Acinetobacter nematophilus</name>
    <dbReference type="NCBI Taxonomy" id="2994642"/>
    <lineage>
        <taxon>Bacteria</taxon>
        <taxon>Pseudomonadati</taxon>
        <taxon>Pseudomonadota</taxon>
        <taxon>Gammaproteobacteria</taxon>
        <taxon>Moraxellales</taxon>
        <taxon>Moraxellaceae</taxon>
        <taxon>Acinetobacter</taxon>
    </lineage>
</organism>
<sequence length="509" mass="53985">MRINKVLIAMMSIYLPSSALYAAALDRSGQSMSAFLQPDNYFEAGISVLDPTVEGREADTSESRRHISDMGDDYYFPSAAIKLQVTDNVSFGLLYDQPFGADAAYNGNNVFVSSPNDTVLPQARLSAIRASTIDATFKGLVSAGQADPTKGVVATALKAQNPNIDFSTTAGSLLLNSTIAAYNANPTIKAGIDAAVQNGITNRVDQGIAAANASLGKGNTKVEVDSQNLSMIFGFQPNKNFNIYGGGVYQTVKGSVSLRGQAYSLYNGYDSKIKETSGVGWLAGLAFQIPEIALKASVTYRSEIDHDTDVQESISALGALALLPGGPAAINKIQNTSGKTRITTPQSVNLDFQTGIMANTVAFANLRWVNWKDFSIRPVKFGAVSEAIGPLVGKPNGFNLVEYSDDQYTVTAGIGRKLNEQWAGNVSVGWDSGAGNPVTTLGPTEGYWNLGLGVQYSPTPSTFIAGGVKYFWLGDAKAQTGAQAGSNDYVAGFKDNNAIAYGLKMGYRF</sequence>